<dbReference type="Proteomes" id="UP000682733">
    <property type="component" value="Unassembled WGS sequence"/>
</dbReference>
<keyword evidence="1" id="KW-0812">Transmembrane</keyword>
<sequence length="123" mass="13907">MTSVARLPKEFAVRSEMVTVSLLTFIVICLTINVIDCTTGSGTLSPLVGRLDNFRYETYIRMASESECILLCLHYEETDFEDCYAVSYQGVMERCDIFTEPLPTVIQPTPSSNWVSYIKIIDS</sequence>
<protein>
    <submittedName>
        <fullName evidence="3">Uncharacterized protein</fullName>
    </submittedName>
</protein>
<gene>
    <name evidence="3" type="ORF">GPM918_LOCUS11806</name>
    <name evidence="2" type="ORF">OVA965_LOCUS5342</name>
    <name evidence="5" type="ORF">SRO942_LOCUS11807</name>
    <name evidence="4" type="ORF">TMI583_LOCUS5340</name>
</gene>
<evidence type="ECO:0000256" key="1">
    <source>
        <dbReference type="SAM" id="Phobius"/>
    </source>
</evidence>
<name>A0A814DZ15_9BILA</name>
<organism evidence="3 6">
    <name type="scientific">Didymodactylos carnosus</name>
    <dbReference type="NCBI Taxonomy" id="1234261"/>
    <lineage>
        <taxon>Eukaryota</taxon>
        <taxon>Metazoa</taxon>
        <taxon>Spiralia</taxon>
        <taxon>Gnathifera</taxon>
        <taxon>Rotifera</taxon>
        <taxon>Eurotatoria</taxon>
        <taxon>Bdelloidea</taxon>
        <taxon>Philodinida</taxon>
        <taxon>Philodinidae</taxon>
        <taxon>Didymodactylos</taxon>
    </lineage>
</organism>
<dbReference type="AlphaFoldDB" id="A0A814DZ15"/>
<keyword evidence="1" id="KW-0472">Membrane</keyword>
<reference evidence="3" key="1">
    <citation type="submission" date="2021-02" db="EMBL/GenBank/DDBJ databases">
        <authorList>
            <person name="Nowell W R."/>
        </authorList>
    </citation>
    <scope>NUCLEOTIDE SEQUENCE</scope>
</reference>
<dbReference type="Proteomes" id="UP000677228">
    <property type="component" value="Unassembled WGS sequence"/>
</dbReference>
<comment type="caution">
    <text evidence="3">The sequence shown here is derived from an EMBL/GenBank/DDBJ whole genome shotgun (WGS) entry which is preliminary data.</text>
</comment>
<evidence type="ECO:0000313" key="6">
    <source>
        <dbReference type="Proteomes" id="UP000663829"/>
    </source>
</evidence>
<feature type="transmembrane region" description="Helical" evidence="1">
    <location>
        <begin position="12"/>
        <end position="35"/>
    </location>
</feature>
<dbReference type="EMBL" id="CAJNOK010001495">
    <property type="protein sequence ID" value="CAF0814917.1"/>
    <property type="molecule type" value="Genomic_DNA"/>
</dbReference>
<dbReference type="EMBL" id="CAJOBC010002505">
    <property type="protein sequence ID" value="CAF3736478.1"/>
    <property type="molecule type" value="Genomic_DNA"/>
</dbReference>
<accession>A0A814DZ15</accession>
<evidence type="ECO:0000313" key="4">
    <source>
        <dbReference type="EMBL" id="CAF3598909.1"/>
    </source>
</evidence>
<proteinExistence type="predicted"/>
<evidence type="ECO:0000313" key="2">
    <source>
        <dbReference type="EMBL" id="CAF0814917.1"/>
    </source>
</evidence>
<dbReference type="EMBL" id="CAJNOQ010002505">
    <property type="protein sequence ID" value="CAF0962044.1"/>
    <property type="molecule type" value="Genomic_DNA"/>
</dbReference>
<keyword evidence="1" id="KW-1133">Transmembrane helix</keyword>
<evidence type="ECO:0000313" key="5">
    <source>
        <dbReference type="EMBL" id="CAF3736478.1"/>
    </source>
</evidence>
<dbReference type="Proteomes" id="UP000663829">
    <property type="component" value="Unassembled WGS sequence"/>
</dbReference>
<evidence type="ECO:0000313" key="3">
    <source>
        <dbReference type="EMBL" id="CAF0962044.1"/>
    </source>
</evidence>
<keyword evidence="6" id="KW-1185">Reference proteome</keyword>
<dbReference type="EMBL" id="CAJOBA010001495">
    <property type="protein sequence ID" value="CAF3598909.1"/>
    <property type="molecule type" value="Genomic_DNA"/>
</dbReference>
<dbReference type="Proteomes" id="UP000681722">
    <property type="component" value="Unassembled WGS sequence"/>
</dbReference>